<evidence type="ECO:0000313" key="2">
    <source>
        <dbReference type="Proteomes" id="UP001497623"/>
    </source>
</evidence>
<evidence type="ECO:0000313" key="1">
    <source>
        <dbReference type="EMBL" id="CAL4234854.1"/>
    </source>
</evidence>
<comment type="caution">
    <text evidence="1">The sequence shown here is derived from an EMBL/GenBank/DDBJ whole genome shotgun (WGS) entry which is preliminary data.</text>
</comment>
<keyword evidence="2" id="KW-1185">Reference proteome</keyword>
<dbReference type="EMBL" id="CAXKWB010113974">
    <property type="protein sequence ID" value="CAL4234854.1"/>
    <property type="molecule type" value="Genomic_DNA"/>
</dbReference>
<accession>A0AAV2SRZ4</accession>
<protein>
    <submittedName>
        <fullName evidence="1">Uncharacterized protein</fullName>
    </submittedName>
</protein>
<dbReference type="Gene3D" id="2.40.70.10">
    <property type="entry name" value="Acid Proteases"/>
    <property type="match status" value="1"/>
</dbReference>
<reference evidence="1 2" key="1">
    <citation type="submission" date="2024-05" db="EMBL/GenBank/DDBJ databases">
        <authorList>
            <person name="Wallberg A."/>
        </authorList>
    </citation>
    <scope>NUCLEOTIDE SEQUENCE [LARGE SCALE GENOMIC DNA]</scope>
</reference>
<proteinExistence type="predicted"/>
<dbReference type="InterPro" id="IPR021109">
    <property type="entry name" value="Peptidase_aspartic_dom_sf"/>
</dbReference>
<dbReference type="Proteomes" id="UP001497623">
    <property type="component" value="Unassembled WGS sequence"/>
</dbReference>
<sequence>MNIVNITTNMEDTNNTGPQFNFLVMNEQTLDDSEFESHDKVSLFVGCTNVSANNTLQTLVLESYGHAILDSGCATTVCGEIWLNNYINSLEEEFQDLVAWEKSTQQFTFGGGHMAKSKGRVSIPCWMGGVQGNITTDVVTCHIPLLMGRKAMEKANMILVFQKHQLIWRDISINLKLTTTGHYGLPLGR</sequence>
<name>A0AAV2SRZ4_MEGNR</name>
<organism evidence="1 2">
    <name type="scientific">Meganyctiphanes norvegica</name>
    <name type="common">Northern krill</name>
    <name type="synonym">Thysanopoda norvegica</name>
    <dbReference type="NCBI Taxonomy" id="48144"/>
    <lineage>
        <taxon>Eukaryota</taxon>
        <taxon>Metazoa</taxon>
        <taxon>Ecdysozoa</taxon>
        <taxon>Arthropoda</taxon>
        <taxon>Crustacea</taxon>
        <taxon>Multicrustacea</taxon>
        <taxon>Malacostraca</taxon>
        <taxon>Eumalacostraca</taxon>
        <taxon>Eucarida</taxon>
        <taxon>Euphausiacea</taxon>
        <taxon>Euphausiidae</taxon>
        <taxon>Meganyctiphanes</taxon>
    </lineage>
</organism>
<gene>
    <name evidence="1" type="ORF">MNOR_LOCUS40032</name>
</gene>
<dbReference type="AlphaFoldDB" id="A0AAV2SRZ4"/>